<protein>
    <submittedName>
        <fullName evidence="2">Uncharacterized protein</fullName>
    </submittedName>
</protein>
<dbReference type="STRING" id="529704.SAMN02927913_1505"/>
<dbReference type="EMBL" id="FNYC01000002">
    <property type="protein sequence ID" value="SEI72373.1"/>
    <property type="molecule type" value="Genomic_DNA"/>
</dbReference>
<proteinExistence type="predicted"/>
<name>A0A1H6SWW5_9GAMM</name>
<keyword evidence="3" id="KW-1185">Reference proteome</keyword>
<evidence type="ECO:0000313" key="3">
    <source>
        <dbReference type="Proteomes" id="UP000199420"/>
    </source>
</evidence>
<evidence type="ECO:0000256" key="1">
    <source>
        <dbReference type="SAM" id="MobiDB-lite"/>
    </source>
</evidence>
<feature type="compositionally biased region" description="Basic residues" evidence="1">
    <location>
        <begin position="106"/>
        <end position="120"/>
    </location>
</feature>
<dbReference type="AlphaFoldDB" id="A0A1H6SWW5"/>
<reference evidence="2 3" key="1">
    <citation type="submission" date="2016-10" db="EMBL/GenBank/DDBJ databases">
        <authorList>
            <person name="de Groot N.N."/>
        </authorList>
    </citation>
    <scope>NUCLEOTIDE SEQUENCE [LARGE SCALE GENOMIC DNA]</scope>
    <source>
        <strain evidence="2 3">DSM 26515</strain>
    </source>
</reference>
<feature type="region of interest" description="Disordered" evidence="1">
    <location>
        <begin position="81"/>
        <end position="142"/>
    </location>
</feature>
<evidence type="ECO:0000313" key="2">
    <source>
        <dbReference type="EMBL" id="SEI72373.1"/>
    </source>
</evidence>
<dbReference type="Proteomes" id="UP000199420">
    <property type="component" value="Unassembled WGS sequence"/>
</dbReference>
<feature type="compositionally biased region" description="Pro residues" evidence="1">
    <location>
        <begin position="1"/>
        <end position="12"/>
    </location>
</feature>
<sequence>MPGNPPAEPHPSQPTFLSGGGGMGERMRALDWSATPLGPVAGWPEALRSATNIMLNSRFPIALYWGEELALLYNDAWSPIPGGKHPRALGQPGRQRPPPGPAGLDHRRRPVAARLARARRPAGAAASTPGFRLASDRAWPGA</sequence>
<accession>A0A1H6SWW5</accession>
<organism evidence="2 3">
    <name type="scientific">Frateuria terrea</name>
    <dbReference type="NCBI Taxonomy" id="529704"/>
    <lineage>
        <taxon>Bacteria</taxon>
        <taxon>Pseudomonadati</taxon>
        <taxon>Pseudomonadota</taxon>
        <taxon>Gammaproteobacteria</taxon>
        <taxon>Lysobacterales</taxon>
        <taxon>Rhodanobacteraceae</taxon>
        <taxon>Frateuria</taxon>
    </lineage>
</organism>
<gene>
    <name evidence="2" type="ORF">SAMN04487997_1590</name>
</gene>
<feature type="region of interest" description="Disordered" evidence="1">
    <location>
        <begin position="1"/>
        <end position="25"/>
    </location>
</feature>